<evidence type="ECO:0000259" key="1">
    <source>
        <dbReference type="Pfam" id="PF09681"/>
    </source>
</evidence>
<organism evidence="2 3">
    <name type="scientific">Streptococcus agalactiae</name>
    <dbReference type="NCBI Taxonomy" id="1311"/>
    <lineage>
        <taxon>Bacteria</taxon>
        <taxon>Bacillati</taxon>
        <taxon>Bacillota</taxon>
        <taxon>Bacilli</taxon>
        <taxon>Lactobacillales</taxon>
        <taxon>Streptococcaceae</taxon>
        <taxon>Streptococcus</taxon>
    </lineage>
</organism>
<dbReference type="Pfam" id="PF09681">
    <property type="entry name" value="Phage_rep_org_N"/>
    <property type="match status" value="1"/>
</dbReference>
<evidence type="ECO:0000313" key="2">
    <source>
        <dbReference type="EMBL" id="SQA20204.1"/>
    </source>
</evidence>
<proteinExistence type="predicted"/>
<sequence>MADNKKYYYLKLKENFFESDEAIILESMPDGYIYSNILLQAIFKKFKK</sequence>
<reference evidence="2 3" key="1">
    <citation type="submission" date="2018-06" db="EMBL/GenBank/DDBJ databases">
        <authorList>
            <consortium name="Pathogen Informatics"/>
            <person name="Doyle S."/>
        </authorList>
    </citation>
    <scope>NUCLEOTIDE SEQUENCE [LARGE SCALE GENOMIC DNA]</scope>
    <source>
        <strain evidence="2 3">NCTC8181</strain>
    </source>
</reference>
<feature type="domain" description="Phage replisome organiser N-terminal" evidence="1">
    <location>
        <begin position="9"/>
        <end position="44"/>
    </location>
</feature>
<dbReference type="EMBL" id="UAVB01000007">
    <property type="protein sequence ID" value="SQA20204.1"/>
    <property type="molecule type" value="Genomic_DNA"/>
</dbReference>
<protein>
    <submittedName>
        <fullName evidence="2">DnaD and phage-associated domain-containing protein</fullName>
    </submittedName>
</protein>
<dbReference type="Proteomes" id="UP000250200">
    <property type="component" value="Unassembled WGS sequence"/>
</dbReference>
<gene>
    <name evidence="2" type="primary">pp259_1</name>
    <name evidence="2" type="ORF">NCTC8181_02554</name>
</gene>
<dbReference type="AlphaFoldDB" id="A0A7Z7KAE2"/>
<evidence type="ECO:0000313" key="3">
    <source>
        <dbReference type="Proteomes" id="UP000250200"/>
    </source>
</evidence>
<name>A0A7Z7KAE2_STRAG</name>
<comment type="caution">
    <text evidence="2">The sequence shown here is derived from an EMBL/GenBank/DDBJ whole genome shotgun (WGS) entry which is preliminary data.</text>
</comment>
<accession>A0A7Z7KAE2</accession>
<dbReference type="InterPro" id="IPR010056">
    <property type="entry name" value="Phage_rep_org__N"/>
</dbReference>